<dbReference type="OrthoDB" id="784738at2759"/>
<feature type="compositionally biased region" description="Low complexity" evidence="1">
    <location>
        <begin position="176"/>
        <end position="194"/>
    </location>
</feature>
<feature type="compositionally biased region" description="Polar residues" evidence="1">
    <location>
        <begin position="146"/>
        <end position="156"/>
    </location>
</feature>
<dbReference type="AlphaFoldDB" id="A0A6P6WZK2"/>
<reference evidence="4" key="2">
    <citation type="submission" date="2025-08" db="UniProtKB">
        <authorList>
            <consortium name="RefSeq"/>
        </authorList>
    </citation>
    <scope>IDENTIFICATION</scope>
    <source>
        <tissue evidence="4">Leaves</tissue>
    </source>
</reference>
<dbReference type="RefSeq" id="XP_027120111.1">
    <property type="nucleotide sequence ID" value="XM_027264310.2"/>
</dbReference>
<protein>
    <submittedName>
        <fullName evidence="4">Uncharacterized protein</fullName>
    </submittedName>
</protein>
<feature type="region of interest" description="Disordered" evidence="1">
    <location>
        <begin position="72"/>
        <end position="117"/>
    </location>
</feature>
<keyword evidence="2" id="KW-0472">Membrane</keyword>
<dbReference type="PANTHER" id="PTHR35708">
    <property type="entry name" value="GB|AAD25831.1"/>
    <property type="match status" value="1"/>
</dbReference>
<evidence type="ECO:0000313" key="3">
    <source>
        <dbReference type="Proteomes" id="UP001652660"/>
    </source>
</evidence>
<reference evidence="3" key="1">
    <citation type="journal article" date="2025" name="Foods">
        <title>Unveiling the Microbial Signatures of Arabica Coffee Cherries: Insights into Ripeness Specific Diversity, Functional Traits, and Implications for Quality and Safety.</title>
        <authorList>
            <consortium name="RefSeq"/>
            <person name="Tenea G.N."/>
            <person name="Cifuentes V."/>
            <person name="Reyes P."/>
            <person name="Cevallos-Vallejos M."/>
        </authorList>
    </citation>
    <scope>NUCLEOTIDE SEQUENCE [LARGE SCALE GENOMIC DNA]</scope>
</reference>
<dbReference type="PANTHER" id="PTHR35708:SF3">
    <property type="entry name" value="GB|AAD25831.1"/>
    <property type="match status" value="1"/>
</dbReference>
<keyword evidence="2" id="KW-1133">Transmembrane helix</keyword>
<organism evidence="3 4">
    <name type="scientific">Coffea arabica</name>
    <name type="common">Arabian coffee</name>
    <dbReference type="NCBI Taxonomy" id="13443"/>
    <lineage>
        <taxon>Eukaryota</taxon>
        <taxon>Viridiplantae</taxon>
        <taxon>Streptophyta</taxon>
        <taxon>Embryophyta</taxon>
        <taxon>Tracheophyta</taxon>
        <taxon>Spermatophyta</taxon>
        <taxon>Magnoliopsida</taxon>
        <taxon>eudicotyledons</taxon>
        <taxon>Gunneridae</taxon>
        <taxon>Pentapetalae</taxon>
        <taxon>asterids</taxon>
        <taxon>lamiids</taxon>
        <taxon>Gentianales</taxon>
        <taxon>Rubiaceae</taxon>
        <taxon>Ixoroideae</taxon>
        <taxon>Gardenieae complex</taxon>
        <taxon>Bertiereae - Coffeeae clade</taxon>
        <taxon>Coffeeae</taxon>
        <taxon>Coffea</taxon>
    </lineage>
</organism>
<proteinExistence type="predicted"/>
<evidence type="ECO:0000256" key="2">
    <source>
        <dbReference type="SAM" id="Phobius"/>
    </source>
</evidence>
<feature type="region of interest" description="Disordered" evidence="1">
    <location>
        <begin position="139"/>
        <end position="208"/>
    </location>
</feature>
<feature type="compositionally biased region" description="Basic and acidic residues" evidence="1">
    <location>
        <begin position="88"/>
        <end position="97"/>
    </location>
</feature>
<dbReference type="GeneID" id="113737060"/>
<evidence type="ECO:0000313" key="4">
    <source>
        <dbReference type="RefSeq" id="XP_027120111.1"/>
    </source>
</evidence>
<keyword evidence="2" id="KW-0812">Transmembrane</keyword>
<sequence>MASSSCILQKSILPGVFVLITFSAFSGCGVLSIFITSLVLIISTILFAYAKREYQEETVQTVEVLSQSSISHPILQRQDSPESESEGVDNKPVKEASQHQQDSPEFDEVDNESGKEVVGISNTEQQQCFPHFIKVSEEQKAKADESNTFQEKAVQNQGGGAAHQIHPDLYSESESIDGQSFSSDQDSDIDWSYSGNLPSQSPECSDDSISDEESLIEIALPSGHYVGPKEEYPKFSWQQKFQDFSTETKMFHQHSIKQLFAEINDMNEEENLIEIDLSMGSIKCSRFEIEA</sequence>
<keyword evidence="3" id="KW-1185">Reference proteome</keyword>
<feature type="transmembrane region" description="Helical" evidence="2">
    <location>
        <begin position="7"/>
        <end position="25"/>
    </location>
</feature>
<dbReference type="Proteomes" id="UP001652660">
    <property type="component" value="Chromosome 3e"/>
</dbReference>
<gene>
    <name evidence="4" type="primary">LOC113737060</name>
</gene>
<evidence type="ECO:0000256" key="1">
    <source>
        <dbReference type="SAM" id="MobiDB-lite"/>
    </source>
</evidence>
<accession>A0A6P6WZK2</accession>
<name>A0A6P6WZK2_COFAR</name>